<feature type="transmembrane region" description="Helical" evidence="10">
    <location>
        <begin position="296"/>
        <end position="328"/>
    </location>
</feature>
<dbReference type="PANTHER" id="PTHR37324">
    <property type="entry name" value="PTS SYSTEM GALACTITOL-SPECIFIC EIIC COMPONENT"/>
    <property type="match status" value="1"/>
</dbReference>
<dbReference type="InterPro" id="IPR013853">
    <property type="entry name" value="EIIC-GAT"/>
</dbReference>
<evidence type="ECO:0000313" key="12">
    <source>
        <dbReference type="Proteomes" id="UP000266328"/>
    </source>
</evidence>
<evidence type="ECO:0000256" key="8">
    <source>
        <dbReference type="ARBA" id="ARBA00023136"/>
    </source>
</evidence>
<comment type="caution">
    <text evidence="11">The sequence shown here is derived from an EMBL/GenBank/DDBJ whole genome shotgun (WGS) entry which is preliminary data.</text>
</comment>
<feature type="transmembrane region" description="Helical" evidence="10">
    <location>
        <begin position="87"/>
        <end position="113"/>
    </location>
</feature>
<dbReference type="PANTHER" id="PTHR37324:SF2">
    <property type="entry name" value="PTS SYSTEM GALACTITOL-SPECIFIC EIIC COMPONENT"/>
    <property type="match status" value="1"/>
</dbReference>
<keyword evidence="5" id="KW-0598">Phosphotransferase system</keyword>
<organism evidence="11 12">
    <name type="scientific">Candidatus Cryosericum terrychapinii</name>
    <dbReference type="NCBI Taxonomy" id="2290919"/>
    <lineage>
        <taxon>Bacteria</taxon>
        <taxon>Pseudomonadati</taxon>
        <taxon>Caldisericota/Cryosericota group</taxon>
        <taxon>Candidatus Cryosericota</taxon>
        <taxon>Candidatus Cryosericia</taxon>
        <taxon>Candidatus Cryosericales</taxon>
        <taxon>Candidatus Cryosericaceae</taxon>
        <taxon>Candidatus Cryosericum</taxon>
    </lineage>
</organism>
<keyword evidence="7 10" id="KW-1133">Transmembrane helix</keyword>
<keyword evidence="12" id="KW-1185">Reference proteome</keyword>
<feature type="transmembrane region" description="Helical" evidence="10">
    <location>
        <begin position="334"/>
        <end position="354"/>
    </location>
</feature>
<feature type="transmembrane region" description="Helical" evidence="10">
    <location>
        <begin position="361"/>
        <end position="380"/>
    </location>
</feature>
<evidence type="ECO:0000256" key="10">
    <source>
        <dbReference type="SAM" id="Phobius"/>
    </source>
</evidence>
<evidence type="ECO:0000256" key="4">
    <source>
        <dbReference type="ARBA" id="ARBA00022597"/>
    </source>
</evidence>
<feature type="transmembrane region" description="Helical" evidence="10">
    <location>
        <begin position="392"/>
        <end position="416"/>
    </location>
</feature>
<dbReference type="EMBL" id="QXIS01000004">
    <property type="protein sequence ID" value="RIE06790.1"/>
    <property type="molecule type" value="Genomic_DNA"/>
</dbReference>
<dbReference type="GO" id="GO:0009401">
    <property type="term" value="P:phosphoenolpyruvate-dependent sugar phosphotransferase system"/>
    <property type="evidence" value="ECO:0007669"/>
    <property type="project" value="UniProtKB-KW"/>
</dbReference>
<keyword evidence="3" id="KW-1003">Cell membrane</keyword>
<evidence type="ECO:0000256" key="2">
    <source>
        <dbReference type="ARBA" id="ARBA00022448"/>
    </source>
</evidence>
<proteinExistence type="predicted"/>
<evidence type="ECO:0000256" key="6">
    <source>
        <dbReference type="ARBA" id="ARBA00022692"/>
    </source>
</evidence>
<keyword evidence="8 10" id="KW-0472">Membrane</keyword>
<feature type="region of interest" description="Disordered" evidence="9">
    <location>
        <begin position="465"/>
        <end position="492"/>
    </location>
</feature>
<dbReference type="InterPro" id="IPR004703">
    <property type="entry name" value="PTS_sugar-sp_permease"/>
</dbReference>
<name>A0A398CX56_9BACT</name>
<dbReference type="Pfam" id="PF03611">
    <property type="entry name" value="EIIC-GAT"/>
    <property type="match status" value="1"/>
</dbReference>
<accession>A0A398CX56</accession>
<evidence type="ECO:0000256" key="5">
    <source>
        <dbReference type="ARBA" id="ARBA00022683"/>
    </source>
</evidence>
<reference evidence="11 12" key="1">
    <citation type="submission" date="2018-09" db="EMBL/GenBank/DDBJ databases">
        <title>Discovery and Ecogenomic Context for Candidatus Cryosericales, a Global Caldiserica Order Active in Thawing Permafrost.</title>
        <authorList>
            <person name="Martinez M.A."/>
            <person name="Woodcroft B.J."/>
            <person name="Ignacio Espinoza J.C."/>
            <person name="Zayed A."/>
            <person name="Singleton C.M."/>
            <person name="Boyd J."/>
            <person name="Li Y.-F."/>
            <person name="Purvine S."/>
            <person name="Maughan H."/>
            <person name="Hodgkins S.B."/>
            <person name="Anderson D."/>
            <person name="Sederholm M."/>
            <person name="Temperton B."/>
            <person name="Saleska S.R."/>
            <person name="Tyson G.W."/>
            <person name="Rich V.I."/>
        </authorList>
    </citation>
    <scope>NUCLEOTIDE SEQUENCE [LARGE SCALE GENOMIC DNA]</scope>
    <source>
        <strain evidence="11 12">SMC7</strain>
    </source>
</reference>
<evidence type="ECO:0000256" key="3">
    <source>
        <dbReference type="ARBA" id="ARBA00022475"/>
    </source>
</evidence>
<keyword evidence="2" id="KW-0813">Transport</keyword>
<evidence type="ECO:0000256" key="1">
    <source>
        <dbReference type="ARBA" id="ARBA00004651"/>
    </source>
</evidence>
<evidence type="ECO:0000256" key="9">
    <source>
        <dbReference type="SAM" id="MobiDB-lite"/>
    </source>
</evidence>
<protein>
    <submittedName>
        <fullName evidence="11">PTS galactitol transporter subunit IIC</fullName>
    </submittedName>
</protein>
<gene>
    <name evidence="11" type="ORF">SMC7_00650</name>
</gene>
<dbReference type="Proteomes" id="UP000266328">
    <property type="component" value="Unassembled WGS sequence"/>
</dbReference>
<dbReference type="OrthoDB" id="9787936at2"/>
<comment type="subcellular location">
    <subcellularLocation>
        <location evidence="1">Cell membrane</location>
        <topology evidence="1">Multi-pass membrane protein</topology>
    </subcellularLocation>
</comment>
<evidence type="ECO:0000256" key="7">
    <source>
        <dbReference type="ARBA" id="ARBA00022989"/>
    </source>
</evidence>
<feature type="transmembrane region" description="Helical" evidence="10">
    <location>
        <begin position="221"/>
        <end position="242"/>
    </location>
</feature>
<dbReference type="RefSeq" id="WP_119088459.1">
    <property type="nucleotide sequence ID" value="NZ_QXIS01000004.1"/>
</dbReference>
<dbReference type="AlphaFoldDB" id="A0A398CX56"/>
<feature type="transmembrane region" description="Helical" evidence="10">
    <location>
        <begin position="12"/>
        <end position="31"/>
    </location>
</feature>
<dbReference type="GO" id="GO:0005886">
    <property type="term" value="C:plasma membrane"/>
    <property type="evidence" value="ECO:0007669"/>
    <property type="project" value="UniProtKB-SubCell"/>
</dbReference>
<feature type="compositionally biased region" description="Polar residues" evidence="9">
    <location>
        <begin position="469"/>
        <end position="492"/>
    </location>
</feature>
<dbReference type="PIRSF" id="PIRSF006304">
    <property type="entry name" value="GatC"/>
    <property type="match status" value="1"/>
</dbReference>
<feature type="transmembrane region" description="Helical" evidence="10">
    <location>
        <begin position="254"/>
        <end position="275"/>
    </location>
</feature>
<sequence>MNAVKTFVDSVFAIGPVVVMPIILFVLSLIFRQSVGKSARAALIVGVAFVGINAVLGAVFGAIIPVVNKMVEVFGLSLQGLDVGWPLAAAIIWGVAFSVAVIPIAFVVNIILLLLKLTKTFDADVWNFKYWAFAAVIVYLWTKNMFLAWGVAIAIEIIVLKLADWTAPLTQEFFGIPGTSLPHIESVNWAPIHLAAEKLIFSRIPALQRVKADPGTLTRKFGVFGEPVMLGFYVGILLGILGRQTVLGTFTAGIYLAALMFLQGRMVGVLMEGLIPIANGIHEAFSRMKGFAGREILIGIDAGPIGLGNPTAIFAGYLLLPVVILLGFFPGNKILPLADLALLPFFVMFAAAASKGNIVKTLLNGLICLVGILYMTNGFAVPLTEAAHLAKYVFPVGVVLLSALDVGANLLIYIMVMPIIAFATGKPALAIVPIIMGVVWCLAWYYAKDQPVKLAKELEEERQGIDNPQLGSDNAQLGSDNAQLGSDNAQLG</sequence>
<keyword evidence="6 10" id="KW-0812">Transmembrane</keyword>
<feature type="transmembrane region" description="Helical" evidence="10">
    <location>
        <begin position="428"/>
        <end position="447"/>
    </location>
</feature>
<feature type="transmembrane region" description="Helical" evidence="10">
    <location>
        <begin position="43"/>
        <end position="67"/>
    </location>
</feature>
<keyword evidence="4" id="KW-0762">Sugar transport</keyword>
<dbReference type="GO" id="GO:0015577">
    <property type="term" value="F:galactitol transmembrane transporter activity"/>
    <property type="evidence" value="ECO:0007669"/>
    <property type="project" value="InterPro"/>
</dbReference>
<evidence type="ECO:0000313" key="11">
    <source>
        <dbReference type="EMBL" id="RIE06790.1"/>
    </source>
</evidence>